<sequence>MLRKLISCTLALGASMAVAGSAVAAKLPLDGGPKSGKVDSQVTFQNNSDWAIDQLYFSRASSNHWGTDQLGKTTVGSGDSFTLTQIPCGSYDVKLVDEDGDQCEITNVQLCAESHTWAISDKDLVKCQGRTNQ</sequence>
<protein>
    <submittedName>
        <fullName evidence="2">Uncharacterized protein</fullName>
    </submittedName>
</protein>
<feature type="signal peptide" evidence="1">
    <location>
        <begin position="1"/>
        <end position="24"/>
    </location>
</feature>
<name>A0ABY6BJM3_9GAMM</name>
<accession>A0ABY6BJM3</accession>
<dbReference type="RefSeq" id="WP_261696914.1">
    <property type="nucleotide sequence ID" value="NZ_CP104694.1"/>
</dbReference>
<keyword evidence="3" id="KW-1185">Reference proteome</keyword>
<keyword evidence="1" id="KW-0732">Signal</keyword>
<gene>
    <name evidence="2" type="ORF">N4264_10145</name>
</gene>
<dbReference type="EMBL" id="CP104694">
    <property type="protein sequence ID" value="UXI69962.1"/>
    <property type="molecule type" value="Genomic_DNA"/>
</dbReference>
<reference evidence="2" key="1">
    <citation type="submission" date="2022-09" db="EMBL/GenBank/DDBJ databases">
        <title>Tahibacter sp. nov., isolated from a fresh water.</title>
        <authorList>
            <person name="Baek J.H."/>
            <person name="Lee J.K."/>
            <person name="Kim J.M."/>
            <person name="Jeon C.O."/>
        </authorList>
    </citation>
    <scope>NUCLEOTIDE SEQUENCE</scope>
    <source>
        <strain evidence="2">W38</strain>
    </source>
</reference>
<feature type="chain" id="PRO_5046250632" evidence="1">
    <location>
        <begin position="25"/>
        <end position="133"/>
    </location>
</feature>
<evidence type="ECO:0000313" key="2">
    <source>
        <dbReference type="EMBL" id="UXI69962.1"/>
    </source>
</evidence>
<evidence type="ECO:0000256" key="1">
    <source>
        <dbReference type="SAM" id="SignalP"/>
    </source>
</evidence>
<evidence type="ECO:0000313" key="3">
    <source>
        <dbReference type="Proteomes" id="UP001064632"/>
    </source>
</evidence>
<dbReference type="Proteomes" id="UP001064632">
    <property type="component" value="Chromosome"/>
</dbReference>
<proteinExistence type="predicted"/>
<organism evidence="2 3">
    <name type="scientific">Tahibacter amnicola</name>
    <dbReference type="NCBI Taxonomy" id="2976241"/>
    <lineage>
        <taxon>Bacteria</taxon>
        <taxon>Pseudomonadati</taxon>
        <taxon>Pseudomonadota</taxon>
        <taxon>Gammaproteobacteria</taxon>
        <taxon>Lysobacterales</taxon>
        <taxon>Rhodanobacteraceae</taxon>
        <taxon>Tahibacter</taxon>
    </lineage>
</organism>